<protein>
    <recommendedName>
        <fullName evidence="6">Core-binding (CB) domain-containing protein</fullName>
    </recommendedName>
</protein>
<dbReference type="InterPro" id="IPR050090">
    <property type="entry name" value="Tyrosine_recombinase_XerCD"/>
</dbReference>
<keyword evidence="2" id="KW-0229">DNA integration</keyword>
<name>A0A842HJI3_9BACT</name>
<dbReference type="InterPro" id="IPR010998">
    <property type="entry name" value="Integrase_recombinase_N"/>
</dbReference>
<dbReference type="GO" id="GO:0006310">
    <property type="term" value="P:DNA recombination"/>
    <property type="evidence" value="ECO:0007669"/>
    <property type="project" value="UniProtKB-KW"/>
</dbReference>
<dbReference type="Proteomes" id="UP000546464">
    <property type="component" value="Unassembled WGS sequence"/>
</dbReference>
<dbReference type="Gene3D" id="1.10.150.130">
    <property type="match status" value="1"/>
</dbReference>
<comment type="similarity">
    <text evidence="1">Belongs to the 'phage' integrase family.</text>
</comment>
<sequence length="399" mass="46101">MNGKRIRQNFKDRSHAVAERQRLDVRALNEEPEGKTIWTTLSQKENQDAIAALSLLKKSGSKRSLTFATDYFLKHFKETAIIKKANEAASEYYDEKSKERNRGALSFGQEQAIRFEMNKFSRYFEGRQVSSIDSAELKTYLETTTEGKSSSGPSLKTWNNRRGYLNTFFEYCLNQGFAADNPIAKVQQYKIQKSRGTAETLSAQEAEALMHWLEDYRGEQNKNGQWWNKPGCMVPYFALTLFAGIRPDWRNGEISKLGLKDIRQDTGVILIEPEVSKNNEKRTIKLQPNLQLWLKKYPVSEYPIVRTKRFDDMSAQVRQRFSLTHDVLRHTYISMTVGAFRSVGDTALQAGNSESIIRKHYLDLKSEVEADAFWHIIPKGMSLPPRMKKQDGRYIEEHK</sequence>
<dbReference type="InterPro" id="IPR011010">
    <property type="entry name" value="DNA_brk_join_enz"/>
</dbReference>
<dbReference type="InterPro" id="IPR013762">
    <property type="entry name" value="Integrase-like_cat_sf"/>
</dbReference>
<evidence type="ECO:0000256" key="4">
    <source>
        <dbReference type="ARBA" id="ARBA00023172"/>
    </source>
</evidence>
<evidence type="ECO:0000256" key="5">
    <source>
        <dbReference type="PROSITE-ProRule" id="PRU01248"/>
    </source>
</evidence>
<feature type="domain" description="Core-binding (CB)" evidence="6">
    <location>
        <begin position="83"/>
        <end position="173"/>
    </location>
</feature>
<keyword evidence="4" id="KW-0233">DNA recombination</keyword>
<evidence type="ECO:0000256" key="2">
    <source>
        <dbReference type="ARBA" id="ARBA00022908"/>
    </source>
</evidence>
<evidence type="ECO:0000256" key="1">
    <source>
        <dbReference type="ARBA" id="ARBA00008857"/>
    </source>
</evidence>
<comment type="caution">
    <text evidence="7">The sequence shown here is derived from an EMBL/GenBank/DDBJ whole genome shotgun (WGS) entry which is preliminary data.</text>
</comment>
<evidence type="ECO:0000313" key="7">
    <source>
        <dbReference type="EMBL" id="MBC2596280.1"/>
    </source>
</evidence>
<dbReference type="PANTHER" id="PTHR30349:SF41">
    <property type="entry name" value="INTEGRASE_RECOMBINASE PROTEIN MJ0367-RELATED"/>
    <property type="match status" value="1"/>
</dbReference>
<dbReference type="PROSITE" id="PS51900">
    <property type="entry name" value="CB"/>
    <property type="match status" value="1"/>
</dbReference>
<dbReference type="RefSeq" id="WP_185677190.1">
    <property type="nucleotide sequence ID" value="NZ_JACHVB010000063.1"/>
</dbReference>
<gene>
    <name evidence="7" type="ORF">H5P28_18590</name>
</gene>
<dbReference type="Gene3D" id="1.10.443.10">
    <property type="entry name" value="Intergrase catalytic core"/>
    <property type="match status" value="1"/>
</dbReference>
<evidence type="ECO:0000259" key="6">
    <source>
        <dbReference type="PROSITE" id="PS51900"/>
    </source>
</evidence>
<accession>A0A842HJI3</accession>
<dbReference type="SUPFAM" id="SSF56349">
    <property type="entry name" value="DNA breaking-rejoining enzymes"/>
    <property type="match status" value="1"/>
</dbReference>
<organism evidence="7 8">
    <name type="scientific">Ruficoccus amylovorans</name>
    <dbReference type="NCBI Taxonomy" id="1804625"/>
    <lineage>
        <taxon>Bacteria</taxon>
        <taxon>Pseudomonadati</taxon>
        <taxon>Verrucomicrobiota</taxon>
        <taxon>Opitutia</taxon>
        <taxon>Puniceicoccales</taxon>
        <taxon>Cerasicoccaceae</taxon>
        <taxon>Ruficoccus</taxon>
    </lineage>
</organism>
<dbReference type="GO" id="GO:0015074">
    <property type="term" value="P:DNA integration"/>
    <property type="evidence" value="ECO:0007669"/>
    <property type="project" value="UniProtKB-KW"/>
</dbReference>
<keyword evidence="3 5" id="KW-0238">DNA-binding</keyword>
<dbReference type="InterPro" id="IPR044068">
    <property type="entry name" value="CB"/>
</dbReference>
<evidence type="ECO:0000256" key="3">
    <source>
        <dbReference type="ARBA" id="ARBA00023125"/>
    </source>
</evidence>
<dbReference type="AlphaFoldDB" id="A0A842HJI3"/>
<dbReference type="EMBL" id="JACHVB010000063">
    <property type="protein sequence ID" value="MBC2596280.1"/>
    <property type="molecule type" value="Genomic_DNA"/>
</dbReference>
<keyword evidence="8" id="KW-1185">Reference proteome</keyword>
<dbReference type="PANTHER" id="PTHR30349">
    <property type="entry name" value="PHAGE INTEGRASE-RELATED"/>
    <property type="match status" value="1"/>
</dbReference>
<dbReference type="GO" id="GO:0003677">
    <property type="term" value="F:DNA binding"/>
    <property type="evidence" value="ECO:0007669"/>
    <property type="project" value="UniProtKB-UniRule"/>
</dbReference>
<reference evidence="7 8" key="1">
    <citation type="submission" date="2020-07" db="EMBL/GenBank/DDBJ databases">
        <authorList>
            <person name="Feng X."/>
        </authorList>
    </citation>
    <scope>NUCLEOTIDE SEQUENCE [LARGE SCALE GENOMIC DNA]</scope>
    <source>
        <strain evidence="7 8">JCM31066</strain>
    </source>
</reference>
<proteinExistence type="inferred from homology"/>
<evidence type="ECO:0000313" key="8">
    <source>
        <dbReference type="Proteomes" id="UP000546464"/>
    </source>
</evidence>